<gene>
    <name evidence="4" type="ORF">I6E12_07115</name>
</gene>
<dbReference type="SUPFAM" id="SSF51391">
    <property type="entry name" value="Thiamin phosphate synthase"/>
    <property type="match status" value="1"/>
</dbReference>
<dbReference type="InterPro" id="IPR036206">
    <property type="entry name" value="ThiamineP_synth_sf"/>
</dbReference>
<evidence type="ECO:0000313" key="4">
    <source>
        <dbReference type="EMBL" id="MCF2563879.1"/>
    </source>
</evidence>
<dbReference type="InterPro" id="IPR022998">
    <property type="entry name" value="ThiamineP_synth_TenI"/>
</dbReference>
<keyword evidence="5" id="KW-1185">Reference proteome</keyword>
<comment type="pathway">
    <text evidence="1">Cofactor biosynthesis; thiamine diphosphate biosynthesis.</text>
</comment>
<feature type="domain" description="Thiamine phosphate synthase/TenI" evidence="3">
    <location>
        <begin position="16"/>
        <end position="172"/>
    </location>
</feature>
<organism evidence="4 5">
    <name type="scientific">Xylanibacter brevis</name>
    <dbReference type="NCBI Taxonomy" id="83231"/>
    <lineage>
        <taxon>Bacteria</taxon>
        <taxon>Pseudomonadati</taxon>
        <taxon>Bacteroidota</taxon>
        <taxon>Bacteroidia</taxon>
        <taxon>Bacteroidales</taxon>
        <taxon>Prevotellaceae</taxon>
        <taxon>Xylanibacter</taxon>
    </lineage>
</organism>
<evidence type="ECO:0000313" key="5">
    <source>
        <dbReference type="Proteomes" id="UP001200470"/>
    </source>
</evidence>
<evidence type="ECO:0000256" key="2">
    <source>
        <dbReference type="ARBA" id="ARBA00022977"/>
    </source>
</evidence>
<keyword evidence="2" id="KW-0784">Thiamine biosynthesis</keyword>
<proteinExistence type="predicted"/>
<comment type="caution">
    <text evidence="4">The sequence shown here is derived from an EMBL/GenBank/DDBJ whole genome shotgun (WGS) entry which is preliminary data.</text>
</comment>
<dbReference type="InterPro" id="IPR013785">
    <property type="entry name" value="Aldolase_TIM"/>
</dbReference>
<evidence type="ECO:0000259" key="3">
    <source>
        <dbReference type="Pfam" id="PF02581"/>
    </source>
</evidence>
<sequence>MKWIVITSPDFLPGEVSTIDTLFRSGIDLLHVRKPTASADAVRQFLATVPTQWLGRIVLHDHFHLVEEFPLHGIHLNRRNPQPPAAFHGSLSASCHSLAEVAERKTQCDYVFLSPIFNSISKTGYHAAFQESVLRQAAHSGIIDHQVVALGGVTARHLPYLKSHHFGGAAFLGDIWQRTTHSSFTAYLQQISQEI</sequence>
<name>A0ABS9CGP3_9BACT</name>
<dbReference type="EMBL" id="JADYTN010000013">
    <property type="protein sequence ID" value="MCF2563879.1"/>
    <property type="molecule type" value="Genomic_DNA"/>
</dbReference>
<dbReference type="RefSeq" id="WP_301638093.1">
    <property type="nucleotide sequence ID" value="NZ_JADYTN010000013.1"/>
</dbReference>
<dbReference type="PANTHER" id="PTHR20857">
    <property type="entry name" value="THIAMINE-PHOSPHATE PYROPHOSPHORYLASE"/>
    <property type="match status" value="1"/>
</dbReference>
<evidence type="ECO:0000256" key="1">
    <source>
        <dbReference type="ARBA" id="ARBA00004948"/>
    </source>
</evidence>
<reference evidence="4 5" key="1">
    <citation type="submission" date="2020-12" db="EMBL/GenBank/DDBJ databases">
        <title>Whole genome sequences of gut porcine anaerobes.</title>
        <authorList>
            <person name="Kubasova T."/>
            <person name="Jahodarova E."/>
            <person name="Rychlik I."/>
        </authorList>
    </citation>
    <scope>NUCLEOTIDE SEQUENCE [LARGE SCALE GENOMIC DNA]</scope>
    <source>
        <strain evidence="4 5">An925</strain>
    </source>
</reference>
<dbReference type="Proteomes" id="UP001200470">
    <property type="component" value="Unassembled WGS sequence"/>
</dbReference>
<dbReference type="PANTHER" id="PTHR20857:SF15">
    <property type="entry name" value="THIAMINE-PHOSPHATE SYNTHASE"/>
    <property type="match status" value="1"/>
</dbReference>
<dbReference type="Gene3D" id="3.20.20.70">
    <property type="entry name" value="Aldolase class I"/>
    <property type="match status" value="1"/>
</dbReference>
<dbReference type="Pfam" id="PF02581">
    <property type="entry name" value="TMP-TENI"/>
    <property type="match status" value="1"/>
</dbReference>
<accession>A0ABS9CGP3</accession>
<protein>
    <submittedName>
        <fullName evidence="4">Thiamine phosphate synthase</fullName>
    </submittedName>
</protein>
<dbReference type="CDD" id="cd00564">
    <property type="entry name" value="TMP_TenI"/>
    <property type="match status" value="1"/>
</dbReference>